<keyword evidence="1" id="KW-0255">Endonuclease</keyword>
<dbReference type="InterPro" id="IPR007636">
    <property type="entry name" value="Restrct_endonuc_II_XhoI"/>
</dbReference>
<keyword evidence="1" id="KW-0378">Hydrolase</keyword>
<dbReference type="REBASE" id="158014">
    <property type="entry name" value="Mri44983ORF3220P"/>
</dbReference>
<accession>A0A109IPZ7</accession>
<dbReference type="Pfam" id="PF04555">
    <property type="entry name" value="XhoI"/>
    <property type="match status" value="1"/>
</dbReference>
<evidence type="ECO:0000313" key="1">
    <source>
        <dbReference type="EMBL" id="SCG66705.1"/>
    </source>
</evidence>
<keyword evidence="1" id="KW-0540">Nuclease</keyword>
<evidence type="ECO:0000313" key="2">
    <source>
        <dbReference type="Proteomes" id="UP000198226"/>
    </source>
</evidence>
<keyword evidence="2" id="KW-1185">Reference proteome</keyword>
<dbReference type="RefSeq" id="WP_067300237.1">
    <property type="nucleotide sequence ID" value="NZ_LRMV01000001.1"/>
</dbReference>
<organism evidence="1 2">
    <name type="scientific">Micromonospora rifamycinica</name>
    <dbReference type="NCBI Taxonomy" id="291594"/>
    <lineage>
        <taxon>Bacteria</taxon>
        <taxon>Bacillati</taxon>
        <taxon>Actinomycetota</taxon>
        <taxon>Actinomycetes</taxon>
        <taxon>Micromonosporales</taxon>
        <taxon>Micromonosporaceae</taxon>
        <taxon>Micromonospora</taxon>
    </lineage>
</organism>
<protein>
    <submittedName>
        <fullName evidence="1">Restriction endonuclease XhoI</fullName>
    </submittedName>
</protein>
<name>A0A109IPZ7_9ACTN</name>
<dbReference type="EMBL" id="LT607752">
    <property type="protein sequence ID" value="SCG66705.1"/>
    <property type="molecule type" value="Genomic_DNA"/>
</dbReference>
<dbReference type="Proteomes" id="UP000198226">
    <property type="component" value="Chromosome I"/>
</dbReference>
<sequence length="237" mass="25667">MDQHSLEEAVRSSWLVRESQAAKKVLSGRTDTGLRGAVTGGGHLDAITELLADVFRAAGFAPDAVRCKSGVTLPGYFRAAKKWDLVVIHEGALVAAIELKSHFGPSFGNNSNNRSEEAVGSAVDLRQAYDHGLLGAVRPWLGYLLLVEEEPRSLRRSTPRSGTFPVDPAFGETSYLDRYVLLCKRLRNAGLYDATCLLASSREGDAFVRQPDPEVGFAAFGAAILARIEEIGLLPRN</sequence>
<proteinExistence type="predicted"/>
<dbReference type="GO" id="GO:0003677">
    <property type="term" value="F:DNA binding"/>
    <property type="evidence" value="ECO:0007669"/>
    <property type="project" value="InterPro"/>
</dbReference>
<gene>
    <name evidence="1" type="ORF">GA0070623_3219</name>
</gene>
<dbReference type="AlphaFoldDB" id="A0A109IPZ7"/>
<dbReference type="GO" id="GO:0009307">
    <property type="term" value="P:DNA restriction-modification system"/>
    <property type="evidence" value="ECO:0007669"/>
    <property type="project" value="InterPro"/>
</dbReference>
<dbReference type="OrthoDB" id="3638769at2"/>
<dbReference type="GO" id="GO:0009036">
    <property type="term" value="F:type II site-specific deoxyribonuclease activity"/>
    <property type="evidence" value="ECO:0007669"/>
    <property type="project" value="InterPro"/>
</dbReference>
<reference evidence="2" key="1">
    <citation type="submission" date="2016-06" db="EMBL/GenBank/DDBJ databases">
        <authorList>
            <person name="Varghese N."/>
            <person name="Submissions Spin"/>
        </authorList>
    </citation>
    <scope>NUCLEOTIDE SEQUENCE [LARGE SCALE GENOMIC DNA]</scope>
    <source>
        <strain evidence="2">DSM 44983</strain>
    </source>
</reference>